<dbReference type="EMBL" id="JADNRY010000140">
    <property type="protein sequence ID" value="KAF9063705.1"/>
    <property type="molecule type" value="Genomic_DNA"/>
</dbReference>
<accession>A0A9P5U1I9</accession>
<name>A0A9P5U1I9_9AGAR</name>
<proteinExistence type="predicted"/>
<sequence length="547" mass="61674">MTSLCARCARTLQIRVNLSPAEISQLHHYLRFDFGPSVITPEQAEGVKRILAVADKDIEDHDSEIARLHDQIMIIEAQKRQLKTQRAKLCSLLSPMRKLPNEVLFRILQLVCDSVGNRLYDFNDEEGMEAIPYLPAMTVSSVCARWRDLALKSSGLWANLAVVLLSWDGEPDELSSMVALYLERSRKWKLKLSLDLERKDELPSLDLLLQHADRWKSFTYRAYHLYSFSNKLSQLHFPELLELDVRRFSDQESSVLDVFEHAPKLRTLSTTVVPPPNAPFNQLKSLHFLMDMGLSSPTQLANILNNCPSLKSLSLELKRINQEVQDPPVQGTWHNITALTIMEQSVEYGSLTGSCSEMVFSSLRLPSLTELVVKGSTQRTYATNTLISFITTSSCTITTFTLHGLSVSDVDLIAVLQAMPSILHLEIDDQVDYYSHQRSPISSHLMSSLRHQSTSISLAPKLHSLRLISEHKEPFDDATFISMVESRWFKPGSDLSAAMFSVGKACIRSIVLTFSWREVDAEVYQPLQNLDAEGLRVVVTGTNGVQV</sequence>
<evidence type="ECO:0008006" key="4">
    <source>
        <dbReference type="Google" id="ProtNLM"/>
    </source>
</evidence>
<keyword evidence="3" id="KW-1185">Reference proteome</keyword>
<feature type="coiled-coil region" evidence="1">
    <location>
        <begin position="51"/>
        <end position="85"/>
    </location>
</feature>
<dbReference type="Proteomes" id="UP000772434">
    <property type="component" value="Unassembled WGS sequence"/>
</dbReference>
<dbReference type="SUPFAM" id="SSF52047">
    <property type="entry name" value="RNI-like"/>
    <property type="match status" value="1"/>
</dbReference>
<dbReference type="InterPro" id="IPR032675">
    <property type="entry name" value="LRR_dom_sf"/>
</dbReference>
<evidence type="ECO:0000256" key="1">
    <source>
        <dbReference type="SAM" id="Coils"/>
    </source>
</evidence>
<comment type="caution">
    <text evidence="2">The sequence shown here is derived from an EMBL/GenBank/DDBJ whole genome shotgun (WGS) entry which is preliminary data.</text>
</comment>
<dbReference type="Gene3D" id="1.20.1280.50">
    <property type="match status" value="1"/>
</dbReference>
<reference evidence="2" key="1">
    <citation type="submission" date="2020-11" db="EMBL/GenBank/DDBJ databases">
        <authorList>
            <consortium name="DOE Joint Genome Institute"/>
            <person name="Ahrendt S."/>
            <person name="Riley R."/>
            <person name="Andreopoulos W."/>
            <person name="Labutti K."/>
            <person name="Pangilinan J."/>
            <person name="Ruiz-Duenas F.J."/>
            <person name="Barrasa J.M."/>
            <person name="Sanchez-Garcia M."/>
            <person name="Camarero S."/>
            <person name="Miyauchi S."/>
            <person name="Serrano A."/>
            <person name="Linde D."/>
            <person name="Babiker R."/>
            <person name="Drula E."/>
            <person name="Ayuso-Fernandez I."/>
            <person name="Pacheco R."/>
            <person name="Padilla G."/>
            <person name="Ferreira P."/>
            <person name="Barriuso J."/>
            <person name="Kellner H."/>
            <person name="Castanera R."/>
            <person name="Alfaro M."/>
            <person name="Ramirez L."/>
            <person name="Pisabarro A.G."/>
            <person name="Kuo A."/>
            <person name="Tritt A."/>
            <person name="Lipzen A."/>
            <person name="He G."/>
            <person name="Yan M."/>
            <person name="Ng V."/>
            <person name="Cullen D."/>
            <person name="Martin F."/>
            <person name="Rosso M.-N."/>
            <person name="Henrissat B."/>
            <person name="Hibbett D."/>
            <person name="Martinez A.T."/>
            <person name="Grigoriev I.V."/>
        </authorList>
    </citation>
    <scope>NUCLEOTIDE SEQUENCE</scope>
    <source>
        <strain evidence="2">AH 40177</strain>
    </source>
</reference>
<dbReference type="OrthoDB" id="3266451at2759"/>
<organism evidence="2 3">
    <name type="scientific">Rhodocollybia butyracea</name>
    <dbReference type="NCBI Taxonomy" id="206335"/>
    <lineage>
        <taxon>Eukaryota</taxon>
        <taxon>Fungi</taxon>
        <taxon>Dikarya</taxon>
        <taxon>Basidiomycota</taxon>
        <taxon>Agaricomycotina</taxon>
        <taxon>Agaricomycetes</taxon>
        <taxon>Agaricomycetidae</taxon>
        <taxon>Agaricales</taxon>
        <taxon>Marasmiineae</taxon>
        <taxon>Omphalotaceae</taxon>
        <taxon>Rhodocollybia</taxon>
    </lineage>
</organism>
<protein>
    <recommendedName>
        <fullName evidence="4">F-box domain-containing protein</fullName>
    </recommendedName>
</protein>
<dbReference type="PANTHER" id="PTHR38926:SF5">
    <property type="entry name" value="F-BOX AND LEUCINE-RICH REPEAT PROTEIN 6"/>
    <property type="match status" value="1"/>
</dbReference>
<dbReference type="Gene3D" id="3.80.10.10">
    <property type="entry name" value="Ribonuclease Inhibitor"/>
    <property type="match status" value="1"/>
</dbReference>
<gene>
    <name evidence="2" type="ORF">BDP27DRAFT_1334728</name>
</gene>
<keyword evidence="1" id="KW-0175">Coiled coil</keyword>
<dbReference type="AlphaFoldDB" id="A0A9P5U1I9"/>
<evidence type="ECO:0000313" key="2">
    <source>
        <dbReference type="EMBL" id="KAF9063705.1"/>
    </source>
</evidence>
<evidence type="ECO:0000313" key="3">
    <source>
        <dbReference type="Proteomes" id="UP000772434"/>
    </source>
</evidence>
<dbReference type="PANTHER" id="PTHR38926">
    <property type="entry name" value="F-BOX DOMAIN CONTAINING PROTEIN, EXPRESSED"/>
    <property type="match status" value="1"/>
</dbReference>